<evidence type="ECO:0000313" key="6">
    <source>
        <dbReference type="Proteomes" id="UP000019102"/>
    </source>
</evidence>
<dbReference type="Gene3D" id="1.10.10.10">
    <property type="entry name" value="Winged helix-like DNA-binding domain superfamily/Winged helix DNA-binding domain"/>
    <property type="match status" value="1"/>
</dbReference>
<dbReference type="InterPro" id="IPR000524">
    <property type="entry name" value="Tscrpt_reg_HTH_GntR"/>
</dbReference>
<gene>
    <name evidence="5" type="ORF">JCM21714_3178</name>
</gene>
<evidence type="ECO:0000256" key="1">
    <source>
        <dbReference type="ARBA" id="ARBA00023015"/>
    </source>
</evidence>
<proteinExistence type="predicted"/>
<keyword evidence="3" id="KW-0804">Transcription</keyword>
<dbReference type="InterPro" id="IPR036390">
    <property type="entry name" value="WH_DNA-bd_sf"/>
</dbReference>
<feature type="domain" description="HTH gntR-type" evidence="4">
    <location>
        <begin position="9"/>
        <end position="77"/>
    </location>
</feature>
<dbReference type="GO" id="GO:0003700">
    <property type="term" value="F:DNA-binding transcription factor activity"/>
    <property type="evidence" value="ECO:0007669"/>
    <property type="project" value="InterPro"/>
</dbReference>
<dbReference type="PANTHER" id="PTHR38445:SF6">
    <property type="entry name" value="GNTR-FAMILY TRANSCRIPTIONAL REGULATOR"/>
    <property type="match status" value="1"/>
</dbReference>
<sequence length="121" mass="13897">MPPQFERDKPIYLQVVDQIIQEIVSGSRKAGEKLPSVRELAVESGVNPNTIQRVYRELDQRHITVTRRGQGTFVTKDEILIAQVRESLKQQYLHTFLDDMVALGFTKDDILKSLKEEKTDA</sequence>
<keyword evidence="6" id="KW-1185">Reference proteome</keyword>
<dbReference type="EMBL" id="BAVS01000018">
    <property type="protein sequence ID" value="GAE94047.1"/>
    <property type="molecule type" value="Genomic_DNA"/>
</dbReference>
<comment type="caution">
    <text evidence="5">The sequence shown here is derived from an EMBL/GenBank/DDBJ whole genome shotgun (WGS) entry which is preliminary data.</text>
</comment>
<dbReference type="PROSITE" id="PS50949">
    <property type="entry name" value="HTH_GNTR"/>
    <property type="match status" value="1"/>
</dbReference>
<organism evidence="5 6">
    <name type="scientific">Gracilibacillus boraciitolerans JCM 21714</name>
    <dbReference type="NCBI Taxonomy" id="1298598"/>
    <lineage>
        <taxon>Bacteria</taxon>
        <taxon>Bacillati</taxon>
        <taxon>Bacillota</taxon>
        <taxon>Bacilli</taxon>
        <taxon>Bacillales</taxon>
        <taxon>Bacillaceae</taxon>
        <taxon>Gracilibacillus</taxon>
    </lineage>
</organism>
<accession>W4VLG5</accession>
<dbReference type="RefSeq" id="WP_035724573.1">
    <property type="nucleotide sequence ID" value="NZ_BAVS01000018.1"/>
</dbReference>
<dbReference type="STRING" id="1298598.JCM21714_3178"/>
<dbReference type="GO" id="GO:0003677">
    <property type="term" value="F:DNA binding"/>
    <property type="evidence" value="ECO:0007669"/>
    <property type="project" value="UniProtKB-KW"/>
</dbReference>
<reference evidence="5 6" key="1">
    <citation type="journal article" date="2014" name="Genome Announc.">
        <title>Draft Genome Sequence of the Boron-Tolerant and Moderately Halotolerant Bacterium Gracilibacillus boraciitolerans JCM 21714T.</title>
        <authorList>
            <person name="Ahmed I."/>
            <person name="Oshima K."/>
            <person name="Suda W."/>
            <person name="Kitamura K."/>
            <person name="Iida T."/>
            <person name="Ohmori Y."/>
            <person name="Fujiwara T."/>
            <person name="Hattori M."/>
            <person name="Ohkuma M."/>
        </authorList>
    </citation>
    <scope>NUCLEOTIDE SEQUENCE [LARGE SCALE GENOMIC DNA]</scope>
    <source>
        <strain evidence="5 6">JCM 21714</strain>
    </source>
</reference>
<dbReference type="Proteomes" id="UP000019102">
    <property type="component" value="Unassembled WGS sequence"/>
</dbReference>
<evidence type="ECO:0000256" key="2">
    <source>
        <dbReference type="ARBA" id="ARBA00023125"/>
    </source>
</evidence>
<keyword evidence="2" id="KW-0238">DNA-binding</keyword>
<dbReference type="AlphaFoldDB" id="W4VLG5"/>
<protein>
    <submittedName>
        <fullName evidence="5">Transcriptional regulator</fullName>
    </submittedName>
</protein>
<name>W4VLG5_9BACI</name>
<dbReference type="eggNOG" id="COG1725">
    <property type="taxonomic scope" value="Bacteria"/>
</dbReference>
<dbReference type="SMART" id="SM00345">
    <property type="entry name" value="HTH_GNTR"/>
    <property type="match status" value="1"/>
</dbReference>
<dbReference type="CDD" id="cd07377">
    <property type="entry name" value="WHTH_GntR"/>
    <property type="match status" value="1"/>
</dbReference>
<evidence type="ECO:0000259" key="4">
    <source>
        <dbReference type="PROSITE" id="PS50949"/>
    </source>
</evidence>
<dbReference type="PANTHER" id="PTHR38445">
    <property type="entry name" value="HTH-TYPE TRANSCRIPTIONAL REPRESSOR YTRA"/>
    <property type="match status" value="1"/>
</dbReference>
<keyword evidence="1" id="KW-0805">Transcription regulation</keyword>
<evidence type="ECO:0000256" key="3">
    <source>
        <dbReference type="ARBA" id="ARBA00023163"/>
    </source>
</evidence>
<dbReference type="OrthoDB" id="362473at2"/>
<dbReference type="SUPFAM" id="SSF46785">
    <property type="entry name" value="Winged helix' DNA-binding domain"/>
    <property type="match status" value="1"/>
</dbReference>
<dbReference type="Pfam" id="PF00392">
    <property type="entry name" value="GntR"/>
    <property type="match status" value="1"/>
</dbReference>
<dbReference type="InterPro" id="IPR036388">
    <property type="entry name" value="WH-like_DNA-bd_sf"/>
</dbReference>
<evidence type="ECO:0000313" key="5">
    <source>
        <dbReference type="EMBL" id="GAE94047.1"/>
    </source>
</evidence>